<feature type="repeat" description="ARM" evidence="9">
    <location>
        <begin position="1006"/>
        <end position="1043"/>
    </location>
</feature>
<dbReference type="GO" id="GO:0098609">
    <property type="term" value="P:cell-cell adhesion"/>
    <property type="evidence" value="ECO:0000318"/>
    <property type="project" value="GO_Central"/>
</dbReference>
<keyword evidence="5" id="KW-0677">Repeat</keyword>
<reference evidence="11" key="2">
    <citation type="submission" date="2025-08" db="UniProtKB">
        <authorList>
            <consortium name="Ensembl"/>
        </authorList>
    </citation>
    <scope>IDENTIFICATION</scope>
    <source>
        <strain evidence="11">Boxer</strain>
    </source>
</reference>
<feature type="repeat" description="ARM" evidence="9">
    <location>
        <begin position="748"/>
        <end position="791"/>
    </location>
</feature>
<dbReference type="Pfam" id="PF00514">
    <property type="entry name" value="Arm"/>
    <property type="match status" value="3"/>
</dbReference>
<dbReference type="InterPro" id="IPR011989">
    <property type="entry name" value="ARM-like"/>
</dbReference>
<dbReference type="GO" id="GO:0000922">
    <property type="term" value="C:spindle pole"/>
    <property type="evidence" value="ECO:0007669"/>
    <property type="project" value="Ensembl"/>
</dbReference>
<sequence>MGRAGLPRPANGLRGGAGRGRRRADVPGSPGRAGRARWRPGGRRRRPLGSRGGSGAESGSTPAAQAAPWAPARGARGPPPPRGWWESRSGGGGGPPLGRGTFLISSGAAAATPRRGCPRARERRRAQPNRERGMPAPEQASLVEEGQPQTCQEAASTGPGMEPETTATTILASVKEQELQFQRLTRELEVERQIVASQLERCRLGAESPSIASTSSTEKSFPWRSTDVPNTGVNKPRVSDAVHPNNYLIRTEPEQGTLYSPEQTSLHESEGSLGNSRSSTQMNSYSDSGYQEAASFHNSQNLSKADNRPQHSFIGSTNNHLVRNSRAEGQTLVQPSVANRAMRRVSSVPSRAQSPSYVISTGVSPSRGSLRTSLGSGFGSPSVTDPRPLNPSAYSSTTLPAQRAASPYSAQRPASPTAVRRIGSVTSRQTSNPNGPTPQYQTTARVGSPLTLMDAQTRVASPSQGQVGSSSPKRSGMTAVPQHLGPSLQRTAHDMEQYGQQQYEIYERMVPPRPDSLTGLRSSYASQHSQLGQDLRSAVSPDLHITPIYEGRTYYSPVYRSPNHGTVELQGSQTALYRTGSVGVGNLQRTSSQRSTLTYQRNNYALNTTATYAEPYRPIQYRVQECNYNRLQHAAPADDGTTRSPSIDSIQKDPREFAWRDPELPEVIHMLQHQFPSVQANAAAYLQHLCFGDNKVKMEVCRLGGIKHLVDLLDHRVLEVQKNACGALRNLVFGKSTDENKIAMKNVGGIPALLRLLRKSIDGEVRELVTGVLWNLSSCDAVKMTIIRDALSTLTNTVIVPHSGWNNSSFDDDHKIKFQTSLVLRNTTGCLRNLSSAGEEARKQMRSCEGLVDSLLYVIHTCVNTSDYDSKTVENCVCTLRNLSYRLELEVPQARLLGLSELDDLLGKESPSKDSEPSCWGKKKKKKKKTPQEDQWDGVGPIPGLSKSPKGVEMLWHPSVVKPYLTLLAESSNPATLEGSAGSLQNLSAGNWKFAAYIRAAVRKEKGLPILVELLRMDNDRVVSSVATALRNMALDVRNKELIGKYAMRDLVNRLPGGTGPSVLSDETMAAICCALHEVTSKNMENAKALADSGGIEKLVNITKGRGDRSSLKVVKAAAQVLNTLWQYRDLRSIYKKDGWNQNHFITPVSTLERDRFKSHPSLSTTNQQMSPIIQSVGSTSSSPALLGIRDPRSEYDRTQPPMQYYNSQGDATHKGLYPGSSKPSPIYISSYSSPAREQNRRLQHQQLYYSQDDSNRKNFDAYRLYLQSPHSYEDPYFDDRVHFPASTDYSTQYGLKSTTNYVDFYSTKRPSYRAEQYPGSPDSWV</sequence>
<feature type="compositionally biased region" description="Low complexity" evidence="10">
    <location>
        <begin position="364"/>
        <end position="375"/>
    </location>
</feature>
<dbReference type="GeneTree" id="ENSGT00940000155773"/>
<keyword evidence="4" id="KW-0597">Phosphoprotein</keyword>
<dbReference type="Ensembl" id="ENSCAFT00845047555.1">
    <property type="protein sequence ID" value="ENSCAFP00845037316.1"/>
    <property type="gene ID" value="ENSCAFG00845026973.1"/>
</dbReference>
<dbReference type="Reactome" id="R-CFA-9696270">
    <property type="pathway name" value="RND2 GTPase cycle"/>
</dbReference>
<dbReference type="PANTHER" id="PTHR10372">
    <property type="entry name" value="PLAKOPHILLIN-RELATED"/>
    <property type="match status" value="1"/>
</dbReference>
<dbReference type="SUPFAM" id="SSF48371">
    <property type="entry name" value="ARM repeat"/>
    <property type="match status" value="1"/>
</dbReference>
<dbReference type="InterPro" id="IPR028435">
    <property type="entry name" value="Plakophilin/d_Catenin"/>
</dbReference>
<feature type="repeat" description="ARM" evidence="9">
    <location>
        <begin position="704"/>
        <end position="731"/>
    </location>
</feature>
<dbReference type="InterPro" id="IPR016024">
    <property type="entry name" value="ARM-type_fold"/>
</dbReference>
<dbReference type="GO" id="GO:0005634">
    <property type="term" value="C:nucleus"/>
    <property type="evidence" value="ECO:0000318"/>
    <property type="project" value="GO_Central"/>
</dbReference>
<dbReference type="GO" id="GO:0035023">
    <property type="term" value="P:regulation of Rho protein signal transduction"/>
    <property type="evidence" value="ECO:0007669"/>
    <property type="project" value="Ensembl"/>
</dbReference>
<comment type="similarity">
    <text evidence="2">Belongs to the beta-catenin family.</text>
</comment>
<evidence type="ECO:0000256" key="7">
    <source>
        <dbReference type="ARBA" id="ARBA00022949"/>
    </source>
</evidence>
<dbReference type="FunFam" id="1.25.10.10:FF:000008">
    <property type="entry name" value="plakophilin-4 isoform X1"/>
    <property type="match status" value="1"/>
</dbReference>
<dbReference type="GO" id="GO:0005886">
    <property type="term" value="C:plasma membrane"/>
    <property type="evidence" value="ECO:0000318"/>
    <property type="project" value="GO_Central"/>
</dbReference>
<proteinExistence type="inferred from homology"/>
<dbReference type="GO" id="GO:0051233">
    <property type="term" value="C:spindle midzone"/>
    <property type="evidence" value="ECO:0007669"/>
    <property type="project" value="Ensembl"/>
</dbReference>
<dbReference type="SMART" id="SM00185">
    <property type="entry name" value="ARM"/>
    <property type="match status" value="6"/>
</dbReference>
<gene>
    <name evidence="11" type="primary">PKP4</name>
</gene>
<dbReference type="Reactome" id="R-CFA-9696273">
    <property type="pathway name" value="RND1 GTPase cycle"/>
</dbReference>
<evidence type="ECO:0000256" key="2">
    <source>
        <dbReference type="ARBA" id="ARBA00005462"/>
    </source>
</evidence>
<comment type="subcellular location">
    <subcellularLocation>
        <location evidence="1">Cell junction</location>
    </subcellularLocation>
</comment>
<feature type="compositionally biased region" description="Polar residues" evidence="10">
    <location>
        <begin position="271"/>
        <end position="289"/>
    </location>
</feature>
<evidence type="ECO:0000256" key="10">
    <source>
        <dbReference type="SAM" id="MobiDB-lite"/>
    </source>
</evidence>
<feature type="region of interest" description="Disordered" evidence="10">
    <location>
        <begin position="458"/>
        <end position="483"/>
    </location>
</feature>
<dbReference type="Reactome" id="R-CFA-6809371">
    <property type="pathway name" value="Formation of the cornified envelope"/>
</dbReference>
<dbReference type="GO" id="GO:0009898">
    <property type="term" value="C:cytoplasmic side of plasma membrane"/>
    <property type="evidence" value="ECO:0007669"/>
    <property type="project" value="Ensembl"/>
</dbReference>
<feature type="compositionally biased region" description="Basic residues" evidence="10">
    <location>
        <begin position="34"/>
        <end position="48"/>
    </location>
</feature>
<evidence type="ECO:0000256" key="3">
    <source>
        <dbReference type="ARBA" id="ARBA00022481"/>
    </source>
</evidence>
<feature type="compositionally biased region" description="Polar residues" evidence="10">
    <location>
        <begin position="1201"/>
        <end position="1211"/>
    </location>
</feature>
<dbReference type="GO" id="GO:0030496">
    <property type="term" value="C:midbody"/>
    <property type="evidence" value="ECO:0007669"/>
    <property type="project" value="Ensembl"/>
</dbReference>
<feature type="compositionally biased region" description="Polar residues" evidence="10">
    <location>
        <begin position="210"/>
        <end position="219"/>
    </location>
</feature>
<dbReference type="Reactome" id="R-CFA-6805567">
    <property type="pathway name" value="Keratinization"/>
</dbReference>
<dbReference type="GO" id="GO:0005737">
    <property type="term" value="C:cytoplasm"/>
    <property type="evidence" value="ECO:0000318"/>
    <property type="project" value="GO_Central"/>
</dbReference>
<keyword evidence="8" id="KW-0175">Coiled coil</keyword>
<keyword evidence="3" id="KW-0488">Methylation</keyword>
<feature type="compositionally biased region" description="Polar residues" evidence="10">
    <location>
        <begin position="424"/>
        <end position="443"/>
    </location>
</feature>
<feature type="compositionally biased region" description="Polar residues" evidence="10">
    <location>
        <begin position="347"/>
        <end position="363"/>
    </location>
</feature>
<protein>
    <submittedName>
        <fullName evidence="11">Plakophilin 4</fullName>
    </submittedName>
</protein>
<dbReference type="Reactome" id="R-CFA-9696264">
    <property type="pathway name" value="RND3 GTPase cycle"/>
</dbReference>
<feature type="compositionally biased region" description="Basic residues" evidence="10">
    <location>
        <begin position="116"/>
        <end position="127"/>
    </location>
</feature>
<dbReference type="InterPro" id="IPR000225">
    <property type="entry name" value="Armadillo"/>
</dbReference>
<evidence type="ECO:0000256" key="5">
    <source>
        <dbReference type="ARBA" id="ARBA00022737"/>
    </source>
</evidence>
<dbReference type="Gene3D" id="1.25.10.10">
    <property type="entry name" value="Leucine-rich Repeat Variant"/>
    <property type="match status" value="1"/>
</dbReference>
<feature type="compositionally biased region" description="Low complexity" evidence="10">
    <location>
        <begin position="57"/>
        <end position="76"/>
    </location>
</feature>
<evidence type="ECO:0000256" key="6">
    <source>
        <dbReference type="ARBA" id="ARBA00022889"/>
    </source>
</evidence>
<feature type="region of interest" description="Disordered" evidence="10">
    <location>
        <begin position="1"/>
        <end position="163"/>
    </location>
</feature>
<accession>A0A8I3Q1A4</accession>
<dbReference type="PANTHER" id="PTHR10372:SF8">
    <property type="entry name" value="PLAKOPHILIN-4"/>
    <property type="match status" value="1"/>
</dbReference>
<evidence type="ECO:0000256" key="4">
    <source>
        <dbReference type="ARBA" id="ARBA00022553"/>
    </source>
</evidence>
<evidence type="ECO:0000313" key="12">
    <source>
        <dbReference type="Proteomes" id="UP000805418"/>
    </source>
</evidence>
<reference evidence="11" key="3">
    <citation type="submission" date="2025-09" db="UniProtKB">
        <authorList>
            <consortium name="Ensembl"/>
        </authorList>
    </citation>
    <scope>IDENTIFICATION</scope>
    <source>
        <strain evidence="11">Boxer</strain>
    </source>
</reference>
<dbReference type="GO" id="GO:0048471">
    <property type="term" value="C:perinuclear region of cytoplasm"/>
    <property type="evidence" value="ECO:0007669"/>
    <property type="project" value="Ensembl"/>
</dbReference>
<feature type="region of interest" description="Disordered" evidence="10">
    <location>
        <begin position="207"/>
        <end position="316"/>
    </location>
</feature>
<dbReference type="Proteomes" id="UP000805418">
    <property type="component" value="Chromosome 36"/>
</dbReference>
<feature type="compositionally biased region" description="Polar residues" evidence="10">
    <location>
        <begin position="328"/>
        <end position="337"/>
    </location>
</feature>
<dbReference type="GO" id="GO:0044291">
    <property type="term" value="C:cell-cell contact zone"/>
    <property type="evidence" value="ECO:0007669"/>
    <property type="project" value="Ensembl"/>
</dbReference>
<evidence type="ECO:0000256" key="9">
    <source>
        <dbReference type="PROSITE-ProRule" id="PRU00259"/>
    </source>
</evidence>
<dbReference type="GO" id="GO:0032467">
    <property type="term" value="P:positive regulation of cytokinesis"/>
    <property type="evidence" value="ECO:0007669"/>
    <property type="project" value="Ensembl"/>
</dbReference>
<dbReference type="GO" id="GO:0030057">
    <property type="term" value="C:desmosome"/>
    <property type="evidence" value="ECO:0007669"/>
    <property type="project" value="Ensembl"/>
</dbReference>
<evidence type="ECO:0000313" key="11">
    <source>
        <dbReference type="Ensembl" id="ENSCAFP00845037316.1"/>
    </source>
</evidence>
<feature type="region of interest" description="Disordered" evidence="10">
    <location>
        <begin position="328"/>
        <end position="443"/>
    </location>
</feature>
<keyword evidence="12" id="KW-1185">Reference proteome</keyword>
<keyword evidence="6" id="KW-0130">Cell adhesion</keyword>
<name>A0A8I3Q1A4_CANLF</name>
<dbReference type="OrthoDB" id="3245100at2759"/>
<keyword evidence="7" id="KW-0965">Cell junction</keyword>
<organism evidence="11 12">
    <name type="scientific">Canis lupus familiaris</name>
    <name type="common">Dog</name>
    <name type="synonym">Canis familiaris</name>
    <dbReference type="NCBI Taxonomy" id="9615"/>
    <lineage>
        <taxon>Eukaryota</taxon>
        <taxon>Metazoa</taxon>
        <taxon>Chordata</taxon>
        <taxon>Craniata</taxon>
        <taxon>Vertebrata</taxon>
        <taxon>Euteleostomi</taxon>
        <taxon>Mammalia</taxon>
        <taxon>Eutheria</taxon>
        <taxon>Laurasiatheria</taxon>
        <taxon>Carnivora</taxon>
        <taxon>Caniformia</taxon>
        <taxon>Canidae</taxon>
        <taxon>Canis</taxon>
    </lineage>
</organism>
<reference evidence="11" key="1">
    <citation type="submission" date="2020-03" db="EMBL/GenBank/DDBJ databases">
        <title>Long-read based genome assembly of a Labrador retriever dog.</title>
        <authorList>
            <person name="Eory L."/>
            <person name="Zhang W."/>
            <person name="Schoenebeck J."/>
        </authorList>
    </citation>
    <scope>NUCLEOTIDE SEQUENCE [LARGE SCALE GENOMIC DNA]</scope>
    <source>
        <strain evidence="11">Labrador retriever</strain>
    </source>
</reference>
<evidence type="ECO:0000256" key="1">
    <source>
        <dbReference type="ARBA" id="ARBA00004282"/>
    </source>
</evidence>
<dbReference type="GO" id="GO:0007043">
    <property type="term" value="P:cell-cell junction assembly"/>
    <property type="evidence" value="ECO:0007669"/>
    <property type="project" value="Ensembl"/>
</dbReference>
<dbReference type="GO" id="GO:0005912">
    <property type="term" value="C:adherens junction"/>
    <property type="evidence" value="ECO:0000318"/>
    <property type="project" value="GO_Central"/>
</dbReference>
<dbReference type="PROSITE" id="PS50176">
    <property type="entry name" value="ARM_REPEAT"/>
    <property type="match status" value="3"/>
</dbReference>
<dbReference type="GO" id="GO:0072686">
    <property type="term" value="C:mitotic spindle"/>
    <property type="evidence" value="ECO:0007669"/>
    <property type="project" value="Ensembl"/>
</dbReference>
<feature type="compositionally biased region" description="Low complexity" evidence="10">
    <location>
        <begin position="459"/>
        <end position="472"/>
    </location>
</feature>
<feature type="region of interest" description="Disordered" evidence="10">
    <location>
        <begin position="907"/>
        <end position="943"/>
    </location>
</feature>
<feature type="region of interest" description="Disordered" evidence="10">
    <location>
        <begin position="1192"/>
        <end position="1220"/>
    </location>
</feature>
<evidence type="ECO:0000256" key="8">
    <source>
        <dbReference type="ARBA" id="ARBA00023054"/>
    </source>
</evidence>
<feature type="compositionally biased region" description="Basic and acidic residues" evidence="10">
    <location>
        <begin position="907"/>
        <end position="916"/>
    </location>
</feature>
<dbReference type="GO" id="GO:0045296">
    <property type="term" value="F:cadherin binding"/>
    <property type="evidence" value="ECO:0000318"/>
    <property type="project" value="GO_Central"/>
</dbReference>
<dbReference type="GO" id="GO:0014069">
    <property type="term" value="C:postsynaptic density"/>
    <property type="evidence" value="ECO:0007669"/>
    <property type="project" value="Ensembl"/>
</dbReference>